<comment type="caution">
    <text evidence="2">The sequence shown here is derived from an EMBL/GenBank/DDBJ whole genome shotgun (WGS) entry which is preliminary data.</text>
</comment>
<organism evidence="2 3">
    <name type="scientific">Pedosphaera parvula (strain Ellin514)</name>
    <dbReference type="NCBI Taxonomy" id="320771"/>
    <lineage>
        <taxon>Bacteria</taxon>
        <taxon>Pseudomonadati</taxon>
        <taxon>Verrucomicrobiota</taxon>
        <taxon>Pedosphaerae</taxon>
        <taxon>Pedosphaerales</taxon>
        <taxon>Pedosphaeraceae</taxon>
        <taxon>Pedosphaera</taxon>
    </lineage>
</organism>
<dbReference type="RefSeq" id="WP_007417711.1">
    <property type="nucleotide sequence ID" value="NZ_ABOX02000046.1"/>
</dbReference>
<evidence type="ECO:0008006" key="4">
    <source>
        <dbReference type="Google" id="ProtNLM"/>
    </source>
</evidence>
<name>B9XPH5_PEDPL</name>
<dbReference type="EMBL" id="ABOX02000046">
    <property type="protein sequence ID" value="EEF58315.1"/>
    <property type="molecule type" value="Genomic_DNA"/>
</dbReference>
<dbReference type="AlphaFoldDB" id="B9XPH5"/>
<evidence type="ECO:0000256" key="1">
    <source>
        <dbReference type="SAM" id="Phobius"/>
    </source>
</evidence>
<evidence type="ECO:0000313" key="3">
    <source>
        <dbReference type="Proteomes" id="UP000003688"/>
    </source>
</evidence>
<keyword evidence="1" id="KW-1133">Transmembrane helix</keyword>
<dbReference type="Proteomes" id="UP000003688">
    <property type="component" value="Unassembled WGS sequence"/>
</dbReference>
<reference evidence="2 3" key="1">
    <citation type="journal article" date="2011" name="J. Bacteriol.">
        <title>Genome sequence of 'Pedosphaera parvula' Ellin514, an aerobic Verrucomicrobial isolate from pasture soil.</title>
        <authorList>
            <person name="Kant R."/>
            <person name="van Passel M.W."/>
            <person name="Sangwan P."/>
            <person name="Palva A."/>
            <person name="Lucas S."/>
            <person name="Copeland A."/>
            <person name="Lapidus A."/>
            <person name="Glavina Del Rio T."/>
            <person name="Dalin E."/>
            <person name="Tice H."/>
            <person name="Bruce D."/>
            <person name="Goodwin L."/>
            <person name="Pitluck S."/>
            <person name="Chertkov O."/>
            <person name="Larimer F.W."/>
            <person name="Land M.L."/>
            <person name="Hauser L."/>
            <person name="Brettin T.S."/>
            <person name="Detter J.C."/>
            <person name="Han S."/>
            <person name="de Vos W.M."/>
            <person name="Janssen P.H."/>
            <person name="Smidt H."/>
        </authorList>
    </citation>
    <scope>NUCLEOTIDE SEQUENCE [LARGE SCALE GENOMIC DNA]</scope>
    <source>
        <strain evidence="2 3">Ellin514</strain>
    </source>
</reference>
<dbReference type="STRING" id="320771.Cflav_PD1043"/>
<keyword evidence="1" id="KW-0812">Transmembrane</keyword>
<proteinExistence type="predicted"/>
<keyword evidence="1" id="KW-0472">Membrane</keyword>
<sequence length="247" mass="27525">MTKFKLGFVSVILVTGIIASLMIHERANARLREGSYSQHENSETLANLLTENVRLSNVVERMKNSQPLSKEQLRELLKLRGQVGQLRRAGAEKGPLAAKNEQLKTSVAEAEKLLAAEQAAPNYWSKDQLTFAGYGDPESAMKSMLWAMKTGDLSSWRASCTPEAIAKMEKAWDKHGKSETERAAEMKAMGEAFMSSASGFRIIDQQMPSPDEARINLSFAGEGKARKFVLRKIGNEWRFHDMIFAGQ</sequence>
<evidence type="ECO:0000313" key="2">
    <source>
        <dbReference type="EMBL" id="EEF58315.1"/>
    </source>
</evidence>
<gene>
    <name evidence="2" type="ORF">Cflav_PD1043</name>
</gene>
<accession>B9XPH5</accession>
<keyword evidence="3" id="KW-1185">Reference proteome</keyword>
<feature type="transmembrane region" description="Helical" evidence="1">
    <location>
        <begin position="6"/>
        <end position="23"/>
    </location>
</feature>
<protein>
    <recommendedName>
        <fullName evidence="4">DUF4878 domain-containing protein</fullName>
    </recommendedName>
</protein>